<keyword evidence="1" id="KW-0175">Coiled coil</keyword>
<feature type="region of interest" description="Disordered" evidence="2">
    <location>
        <begin position="559"/>
        <end position="837"/>
    </location>
</feature>
<feature type="compositionally biased region" description="Polar residues" evidence="2">
    <location>
        <begin position="209"/>
        <end position="227"/>
    </location>
</feature>
<dbReference type="RefSeq" id="XP_040709031.1">
    <property type="nucleotide sequence ID" value="XM_040843688.1"/>
</dbReference>
<feature type="region of interest" description="Disordered" evidence="2">
    <location>
        <begin position="1"/>
        <end position="128"/>
    </location>
</feature>
<feature type="region of interest" description="Disordered" evidence="2">
    <location>
        <begin position="151"/>
        <end position="327"/>
    </location>
</feature>
<dbReference type="VEuPathDB" id="FungiDB:ASPSYDRAFT_194260"/>
<feature type="region of interest" description="Disordered" evidence="2">
    <location>
        <begin position="942"/>
        <end position="982"/>
    </location>
</feature>
<feature type="compositionally biased region" description="Polar residues" evidence="2">
    <location>
        <begin position="668"/>
        <end position="683"/>
    </location>
</feature>
<feature type="region of interest" description="Disordered" evidence="2">
    <location>
        <begin position="377"/>
        <end position="412"/>
    </location>
</feature>
<keyword evidence="4" id="KW-1185">Reference proteome</keyword>
<evidence type="ECO:0000256" key="2">
    <source>
        <dbReference type="SAM" id="MobiDB-lite"/>
    </source>
</evidence>
<feature type="compositionally biased region" description="Polar residues" evidence="2">
    <location>
        <begin position="282"/>
        <end position="309"/>
    </location>
</feature>
<feature type="coiled-coil region" evidence="1">
    <location>
        <begin position="509"/>
        <end position="536"/>
    </location>
</feature>
<dbReference type="Proteomes" id="UP000184356">
    <property type="component" value="Unassembled WGS sequence"/>
</dbReference>
<reference evidence="4" key="1">
    <citation type="journal article" date="2017" name="Genome Biol.">
        <title>Comparative genomics reveals high biological diversity and specific adaptations in the industrially and medically important fungal genus Aspergillus.</title>
        <authorList>
            <person name="de Vries R.P."/>
            <person name="Riley R."/>
            <person name="Wiebenga A."/>
            <person name="Aguilar-Osorio G."/>
            <person name="Amillis S."/>
            <person name="Uchima C.A."/>
            <person name="Anderluh G."/>
            <person name="Asadollahi M."/>
            <person name="Askin M."/>
            <person name="Barry K."/>
            <person name="Battaglia E."/>
            <person name="Bayram O."/>
            <person name="Benocci T."/>
            <person name="Braus-Stromeyer S.A."/>
            <person name="Caldana C."/>
            <person name="Canovas D."/>
            <person name="Cerqueira G.C."/>
            <person name="Chen F."/>
            <person name="Chen W."/>
            <person name="Choi C."/>
            <person name="Clum A."/>
            <person name="Dos Santos R.A."/>
            <person name="Damasio A.R."/>
            <person name="Diallinas G."/>
            <person name="Emri T."/>
            <person name="Fekete E."/>
            <person name="Flipphi M."/>
            <person name="Freyberg S."/>
            <person name="Gallo A."/>
            <person name="Gournas C."/>
            <person name="Habgood R."/>
            <person name="Hainaut M."/>
            <person name="Harispe M.L."/>
            <person name="Henrissat B."/>
            <person name="Hilden K.S."/>
            <person name="Hope R."/>
            <person name="Hossain A."/>
            <person name="Karabika E."/>
            <person name="Karaffa L."/>
            <person name="Karanyi Z."/>
            <person name="Krasevec N."/>
            <person name="Kuo A."/>
            <person name="Kusch H."/>
            <person name="LaButti K."/>
            <person name="Lagendijk E.L."/>
            <person name="Lapidus A."/>
            <person name="Levasseur A."/>
            <person name="Lindquist E."/>
            <person name="Lipzen A."/>
            <person name="Logrieco A.F."/>
            <person name="MacCabe A."/>
            <person name="Maekelae M.R."/>
            <person name="Malavazi I."/>
            <person name="Melin P."/>
            <person name="Meyer V."/>
            <person name="Mielnichuk N."/>
            <person name="Miskei M."/>
            <person name="Molnar A.P."/>
            <person name="Mule G."/>
            <person name="Ngan C.Y."/>
            <person name="Orejas M."/>
            <person name="Orosz E."/>
            <person name="Ouedraogo J.P."/>
            <person name="Overkamp K.M."/>
            <person name="Park H.-S."/>
            <person name="Perrone G."/>
            <person name="Piumi F."/>
            <person name="Punt P.J."/>
            <person name="Ram A.F."/>
            <person name="Ramon A."/>
            <person name="Rauscher S."/>
            <person name="Record E."/>
            <person name="Riano-Pachon D.M."/>
            <person name="Robert V."/>
            <person name="Roehrig J."/>
            <person name="Ruller R."/>
            <person name="Salamov A."/>
            <person name="Salih N.S."/>
            <person name="Samson R.A."/>
            <person name="Sandor E."/>
            <person name="Sanguinetti M."/>
            <person name="Schuetze T."/>
            <person name="Sepcic K."/>
            <person name="Shelest E."/>
            <person name="Sherlock G."/>
            <person name="Sophianopoulou V."/>
            <person name="Squina F.M."/>
            <person name="Sun H."/>
            <person name="Susca A."/>
            <person name="Todd R.B."/>
            <person name="Tsang A."/>
            <person name="Unkles S.E."/>
            <person name="van de Wiele N."/>
            <person name="van Rossen-Uffink D."/>
            <person name="Oliveira J.V."/>
            <person name="Vesth T.C."/>
            <person name="Visser J."/>
            <person name="Yu J.-H."/>
            <person name="Zhou M."/>
            <person name="Andersen M.R."/>
            <person name="Archer D.B."/>
            <person name="Baker S.E."/>
            <person name="Benoit I."/>
            <person name="Brakhage A.A."/>
            <person name="Braus G.H."/>
            <person name="Fischer R."/>
            <person name="Frisvad J.C."/>
            <person name="Goldman G.H."/>
            <person name="Houbraken J."/>
            <person name="Oakley B."/>
            <person name="Pocsi I."/>
            <person name="Scazzocchio C."/>
            <person name="Seiboth B."/>
            <person name="vanKuyk P.A."/>
            <person name="Wortman J."/>
            <person name="Dyer P.S."/>
            <person name="Grigoriev I.V."/>
        </authorList>
    </citation>
    <scope>NUCLEOTIDE SEQUENCE [LARGE SCALE GENOMIC DNA]</scope>
    <source>
        <strain evidence="4">CBS 593.65</strain>
    </source>
</reference>
<dbReference type="GeneID" id="63759761"/>
<feature type="compositionally biased region" description="Polar residues" evidence="2">
    <location>
        <begin position="804"/>
        <end position="814"/>
    </location>
</feature>
<accession>A0A1L9U0N8</accession>
<feature type="compositionally biased region" description="Polar residues" evidence="2">
    <location>
        <begin position="645"/>
        <end position="657"/>
    </location>
</feature>
<dbReference type="OrthoDB" id="4339014at2759"/>
<gene>
    <name evidence="3" type="ORF">ASPSYDRAFT_194260</name>
</gene>
<feature type="compositionally biased region" description="Basic and acidic residues" evidence="2">
    <location>
        <begin position="107"/>
        <end position="124"/>
    </location>
</feature>
<protein>
    <submittedName>
        <fullName evidence="3">Uncharacterized protein</fullName>
    </submittedName>
</protein>
<evidence type="ECO:0000313" key="3">
    <source>
        <dbReference type="EMBL" id="OJJ65225.1"/>
    </source>
</evidence>
<dbReference type="EMBL" id="KV878582">
    <property type="protein sequence ID" value="OJJ65225.1"/>
    <property type="molecule type" value="Genomic_DNA"/>
</dbReference>
<feature type="compositionally biased region" description="Polar residues" evidence="2">
    <location>
        <begin position="38"/>
        <end position="53"/>
    </location>
</feature>
<feature type="region of interest" description="Disordered" evidence="2">
    <location>
        <begin position="864"/>
        <end position="895"/>
    </location>
</feature>
<feature type="compositionally biased region" description="Polar residues" evidence="2">
    <location>
        <begin position="78"/>
        <end position="91"/>
    </location>
</feature>
<feature type="compositionally biased region" description="Basic and acidic residues" evidence="2">
    <location>
        <begin position="11"/>
        <end position="26"/>
    </location>
</feature>
<proteinExistence type="predicted"/>
<organism evidence="3 4">
    <name type="scientific">Aspergillus sydowii CBS 593.65</name>
    <dbReference type="NCBI Taxonomy" id="1036612"/>
    <lineage>
        <taxon>Eukaryota</taxon>
        <taxon>Fungi</taxon>
        <taxon>Dikarya</taxon>
        <taxon>Ascomycota</taxon>
        <taxon>Pezizomycotina</taxon>
        <taxon>Eurotiomycetes</taxon>
        <taxon>Eurotiomycetidae</taxon>
        <taxon>Eurotiales</taxon>
        <taxon>Aspergillaceae</taxon>
        <taxon>Aspergillus</taxon>
        <taxon>Aspergillus subgen. Nidulantes</taxon>
    </lineage>
</organism>
<dbReference type="AlphaFoldDB" id="A0A1L9U0N8"/>
<feature type="compositionally biased region" description="Polar residues" evidence="2">
    <location>
        <begin position="400"/>
        <end position="411"/>
    </location>
</feature>
<feature type="compositionally biased region" description="Basic and acidic residues" evidence="2">
    <location>
        <begin position="265"/>
        <end position="274"/>
    </location>
</feature>
<evidence type="ECO:0000256" key="1">
    <source>
        <dbReference type="SAM" id="Coils"/>
    </source>
</evidence>
<feature type="compositionally biased region" description="Low complexity" evidence="2">
    <location>
        <begin position="711"/>
        <end position="729"/>
    </location>
</feature>
<name>A0A1L9U0N8_9EURO</name>
<feature type="compositionally biased region" description="Basic and acidic residues" evidence="2">
    <location>
        <begin position="237"/>
        <end position="247"/>
    </location>
</feature>
<evidence type="ECO:0000313" key="4">
    <source>
        <dbReference type="Proteomes" id="UP000184356"/>
    </source>
</evidence>
<feature type="compositionally biased region" description="Basic and acidic residues" evidence="2">
    <location>
        <begin position="601"/>
        <end position="614"/>
    </location>
</feature>
<sequence length="982" mass="106803">MVEGNAWAQMKAKEQEQRLANPDRGKYSPSSHRHIHKNQNSPASKPQTHTSSGLDYDAELALPMPKPKPRAVHLEETSPPTSKSSFLSMPNVTKKRSTTESALPSERNSKSEGSDKSEKSENSAKKISKVAKLRSKFSFKDIGKEFRKEIPPLSSMPKFGGVWGSDSKRTSSDEEIQSNSAPNFDEAKLYVPRARKGDVQPYSAPAHTSEFSDATSPEKTSGDSTLSCPPLRIQAKNGDDGTTEAKVKHSATRSADGGRGTASTRLEDLLHDRLSPPARTGELSNTGQAELIQVQNRVPSMEAESNQPAVSVAPNTPPLPPRAYSPSIYDTPRTVATKASLSSLFDKVAQKPKHPFIVSSSSYNPKACEQQTDDQLFLCPREPPAPPLPTRSRARDGLRESQNGQSNSAANEGQYFTDVTSHGGYAPPPPHPGYQNTVTLEQQLASHVDSLHYHLNTAVNKIARTSENNSHWSTDQILKQVDAVSDLVRVLDIRTAAHGETIKELPRLLAETNIRVNNAQKEMLMAEERVKNFVRQETAKLKSELTQLVLSKHGSAGIQAQAHDSRWEASYAGGPGGFRPGRDGDKRLQYQNKRKQKPMQMKRDDWVSSKRPTQESKPVPVQQTETTIGKEPDEQGLSNSNSSSTAAVNTPDSQTDGVATPAAMKGGNSANDNEVSKSPQTQDAKLFRVSSPKPSLDPKPAAQASQRKGSESNSIQSSSIRESVSQSRSILSGEDLKTPKKKGGMFSGFRRKGDGDSQSGNRFLRPRTPRHSKEGKYANSQESQSPRFPISAPMQIRPAGIPPNSASPAPSGTPTLAAGAAEHKQRAKSPSLVHPALRNEHQRQIMADRERTFAQLNRQVQTPAYGQAQDHSHPFPGSQSHHNFGREAASSLSSMGYELPNPPFASGIASSASFRDVRPSPPPGGQHEGQLQYFSPPQVHLPRTIPEPGHGHEQGQLDDIEWYGGGNGSINSEAGYRVGKFA</sequence>